<evidence type="ECO:0000256" key="1">
    <source>
        <dbReference type="ARBA" id="ARBA00007261"/>
    </source>
</evidence>
<name>A0A5J4L6A8_9ZZZZ</name>
<feature type="domain" description="Peptidase M16 N-terminal" evidence="2">
    <location>
        <begin position="55"/>
        <end position="200"/>
    </location>
</feature>
<comment type="similarity">
    <text evidence="1">Belongs to the peptidase M16 family.</text>
</comment>
<dbReference type="GO" id="GO:0046872">
    <property type="term" value="F:metal ion binding"/>
    <property type="evidence" value="ECO:0007669"/>
    <property type="project" value="InterPro"/>
</dbReference>
<dbReference type="InterPro" id="IPR007863">
    <property type="entry name" value="Peptidase_M16_C"/>
</dbReference>
<evidence type="ECO:0000313" key="4">
    <source>
        <dbReference type="EMBL" id="GER93689.1"/>
    </source>
</evidence>
<accession>A0A5J4L6A8</accession>
<dbReference type="PANTHER" id="PTHR11851:SF49">
    <property type="entry name" value="MITOCHONDRIAL-PROCESSING PEPTIDASE SUBUNIT ALPHA"/>
    <property type="match status" value="1"/>
</dbReference>
<organism evidence="4">
    <name type="scientific">hot springs metagenome</name>
    <dbReference type="NCBI Taxonomy" id="433727"/>
    <lineage>
        <taxon>unclassified sequences</taxon>
        <taxon>metagenomes</taxon>
        <taxon>ecological metagenomes</taxon>
    </lineage>
</organism>
<gene>
    <name evidence="4" type="ORF">A45J_1444</name>
</gene>
<proteinExistence type="inferred from homology"/>
<dbReference type="Gene3D" id="3.30.830.10">
    <property type="entry name" value="Metalloenzyme, LuxS/M16 peptidase-like"/>
    <property type="match status" value="2"/>
</dbReference>
<protein>
    <submittedName>
        <fullName evidence="4">Insulinase family protein</fullName>
    </submittedName>
</protein>
<dbReference type="Pfam" id="PF05193">
    <property type="entry name" value="Peptidase_M16_C"/>
    <property type="match status" value="1"/>
</dbReference>
<dbReference type="GO" id="GO:0004222">
    <property type="term" value="F:metalloendopeptidase activity"/>
    <property type="evidence" value="ECO:0007669"/>
    <property type="project" value="InterPro"/>
</dbReference>
<dbReference type="InterPro" id="IPR050361">
    <property type="entry name" value="MPP/UQCRC_Complex"/>
</dbReference>
<dbReference type="Pfam" id="PF00675">
    <property type="entry name" value="Peptidase_M16"/>
    <property type="match status" value="1"/>
</dbReference>
<evidence type="ECO:0000259" key="3">
    <source>
        <dbReference type="Pfam" id="PF05193"/>
    </source>
</evidence>
<reference evidence="4" key="1">
    <citation type="submission" date="2019-10" db="EMBL/GenBank/DDBJ databases">
        <title>Metagenomic sequencing of thiosulfate-disproportionating enrichment culture.</title>
        <authorList>
            <person name="Umezawa K."/>
            <person name="Kojima H."/>
            <person name="Fukui M."/>
        </authorList>
    </citation>
    <scope>NUCLEOTIDE SEQUENCE</scope>
    <source>
        <strain evidence="4">45J</strain>
    </source>
</reference>
<dbReference type="AlphaFoldDB" id="A0A5J4L6A8"/>
<dbReference type="InterPro" id="IPR001431">
    <property type="entry name" value="Pept_M16_Zn_BS"/>
</dbReference>
<dbReference type="PROSITE" id="PS00143">
    <property type="entry name" value="INSULINASE"/>
    <property type="match status" value="1"/>
</dbReference>
<dbReference type="InterPro" id="IPR011765">
    <property type="entry name" value="Pept_M16_N"/>
</dbReference>
<comment type="caution">
    <text evidence="4">The sequence shown here is derived from an EMBL/GenBank/DDBJ whole genome shotgun (WGS) entry which is preliminary data.</text>
</comment>
<evidence type="ECO:0000259" key="2">
    <source>
        <dbReference type="Pfam" id="PF00675"/>
    </source>
</evidence>
<sequence length="459" mass="53186">MKNSRFWKILILSLIFNFAFLIFSFSLHASGSPKSHETFWGTVSVKEYTLNNGIKVLIIEDHKAPLATFQIWYRVGSKDESIGKTGVSHLLEHMMFKGTSKYGSKVFSNIIQRNGGIDNAHTTKDYTMYHQTLSSDRIGISIELESDRMCNLLLDPKEVINERNVVMEERRMRYEDDPQSLLYEEVIATAFKAHPYRWPVIGWMSDIASIEREDLYRHYIAYYSPDNAFIVISGDVKAEDVIQKVKEGFEHIKPDKVRVERYKAEEPRQEGEKRVYLKKEAELPYLLIAYHVPSFPHKDSFALDVLSTILSAGKSSRLYKDIIYEKRLALNIFADYSGFYKDPFLFILGGTLAPQKNIEDLEKTIYNEIERIKNEVPSEKEIQKAKNQIEASFIFAQDSTYSRAFYTGMFEMLGDWRLMDKYLEGIREVKPDDIQAVAKKYLTDDNKTVGILIPIKNSK</sequence>
<dbReference type="InterPro" id="IPR011249">
    <property type="entry name" value="Metalloenz_LuxS/M16"/>
</dbReference>
<dbReference type="PANTHER" id="PTHR11851">
    <property type="entry name" value="METALLOPROTEASE"/>
    <property type="match status" value="1"/>
</dbReference>
<dbReference type="EMBL" id="BLAB01000001">
    <property type="protein sequence ID" value="GER93689.1"/>
    <property type="molecule type" value="Genomic_DNA"/>
</dbReference>
<feature type="domain" description="Peptidase M16 C-terminal" evidence="3">
    <location>
        <begin position="209"/>
        <end position="388"/>
    </location>
</feature>
<dbReference type="SUPFAM" id="SSF63411">
    <property type="entry name" value="LuxS/MPP-like metallohydrolase"/>
    <property type="match status" value="2"/>
</dbReference>
<dbReference type="GO" id="GO:0006508">
    <property type="term" value="P:proteolysis"/>
    <property type="evidence" value="ECO:0007669"/>
    <property type="project" value="InterPro"/>
</dbReference>